<name>A0A916JNI1_9FLAO</name>
<keyword evidence="2" id="KW-1185">Reference proteome</keyword>
<evidence type="ECO:0000313" key="1">
    <source>
        <dbReference type="EMBL" id="CAG5082121.1"/>
    </source>
</evidence>
<reference evidence="1" key="1">
    <citation type="submission" date="2021-04" db="EMBL/GenBank/DDBJ databases">
        <authorList>
            <person name="Rodrigo-Torres L."/>
            <person name="Arahal R. D."/>
            <person name="Lucena T."/>
        </authorList>
    </citation>
    <scope>NUCLEOTIDE SEQUENCE</scope>
    <source>
        <strain evidence="1">AS29M-1</strain>
    </source>
</reference>
<dbReference type="EMBL" id="OU015584">
    <property type="protein sequence ID" value="CAG5082121.1"/>
    <property type="molecule type" value="Genomic_DNA"/>
</dbReference>
<protein>
    <submittedName>
        <fullName evidence="1">Uncharacterized protein</fullName>
    </submittedName>
</protein>
<gene>
    <name evidence="1" type="ORF">CRYO30217_01813</name>
</gene>
<evidence type="ECO:0000313" key="2">
    <source>
        <dbReference type="Proteomes" id="UP000683507"/>
    </source>
</evidence>
<dbReference type="AlphaFoldDB" id="A0A916JNI1"/>
<dbReference type="KEGG" id="ptan:CRYO30217_01813"/>
<organism evidence="1 2">
    <name type="scientific">Parvicella tangerina</name>
    <dbReference type="NCBI Taxonomy" id="2829795"/>
    <lineage>
        <taxon>Bacteria</taxon>
        <taxon>Pseudomonadati</taxon>
        <taxon>Bacteroidota</taxon>
        <taxon>Flavobacteriia</taxon>
        <taxon>Flavobacteriales</taxon>
        <taxon>Parvicellaceae</taxon>
        <taxon>Parvicella</taxon>
    </lineage>
</organism>
<proteinExistence type="predicted"/>
<dbReference type="Proteomes" id="UP000683507">
    <property type="component" value="Chromosome"/>
</dbReference>
<accession>A0A916JNI1</accession>
<sequence length="253" mass="29685">MLILGLLFTWSYSLNAQTTLKGYITQYEHGDTIIDCKVYNKTLVFDKGGREVHSEWLPPSHQRSEKVMVKKHFMTVLDGSHNYTTGWTRGDEESTYTYIHDTLNKRYHVIEGTDTAETFITTYDKNKRLISKKCLDGCHFTIEVSYANPLADTIITTLSDGEKQYTITEFDEDHRRIYSKYHLDGPDDKTYLYTKFKYKDQVNMVEIEHGETGTDHKEVNTIFSNKKGFPVYETLEIYEGEDKVRWVIQYEEE</sequence>